<dbReference type="Proteomes" id="UP001501411">
    <property type="component" value="Unassembled WGS sequence"/>
</dbReference>
<evidence type="ECO:0000256" key="7">
    <source>
        <dbReference type="ARBA" id="ARBA00023237"/>
    </source>
</evidence>
<keyword evidence="6" id="KW-0472">Membrane</keyword>
<accession>A0ABP9AYG8</accession>
<evidence type="ECO:0000313" key="10">
    <source>
        <dbReference type="Proteomes" id="UP001501411"/>
    </source>
</evidence>
<dbReference type="Gene3D" id="1.20.1600.10">
    <property type="entry name" value="Outer membrane efflux proteins (OEP)"/>
    <property type="match status" value="1"/>
</dbReference>
<evidence type="ECO:0000313" key="9">
    <source>
        <dbReference type="EMBL" id="GAA4787698.1"/>
    </source>
</evidence>
<gene>
    <name evidence="9" type="ORF">GCM10023231_14790</name>
</gene>
<keyword evidence="8" id="KW-0732">Signal</keyword>
<keyword evidence="7" id="KW-0998">Cell outer membrane</keyword>
<evidence type="ECO:0000256" key="8">
    <source>
        <dbReference type="SAM" id="SignalP"/>
    </source>
</evidence>
<dbReference type="PANTHER" id="PTHR30026">
    <property type="entry name" value="OUTER MEMBRANE PROTEIN TOLC"/>
    <property type="match status" value="1"/>
</dbReference>
<sequence length="445" mass="50906">MKYSFLGLLFLTLPGLGAKAQDTLARSSDLPQQATLQQCVDYALQNQATVQQALIDEEIGKRDVASALSGWFPQISANANYNYNIKIPTSAFGDQVVKIGQKHTSAAVLQADQKILDPSLIQASKAAKYVKLQNAQNTENAKINMTVAVSKAFYDVLTSEEQIKIIDENITRIKKQLSDANARYETGLVDKTDFKRAQITLSNTEAEKKRTVEMLKYKYAYLKELVGVDINHPLELSYDGKRMEEEMVVDTTEALQIERRIEYQQLLTQQNLQHINTQYNKWTFLPNLSAFYNYAWDWRTNSGFSSLYDQDYPRSVFGVTLSLPIFQGTKRIQEIKKSKLQEKRIDWDLINLKNQLNTDYQQAMATYKSNMNDWKTAKENVELSKEVYNTIKLQYDEGIKTYLDLMTAETDLRTTQINYLNALYAVLSGKLDVQQALGNITFNQQ</sequence>
<comment type="similarity">
    <text evidence="2">Belongs to the outer membrane factor (OMF) (TC 1.B.17) family.</text>
</comment>
<keyword evidence="5" id="KW-0812">Transmembrane</keyword>
<evidence type="ECO:0000256" key="5">
    <source>
        <dbReference type="ARBA" id="ARBA00022692"/>
    </source>
</evidence>
<comment type="caution">
    <text evidence="9">The sequence shown here is derived from an EMBL/GenBank/DDBJ whole genome shotgun (WGS) entry which is preliminary data.</text>
</comment>
<evidence type="ECO:0000256" key="1">
    <source>
        <dbReference type="ARBA" id="ARBA00004442"/>
    </source>
</evidence>
<evidence type="ECO:0000256" key="4">
    <source>
        <dbReference type="ARBA" id="ARBA00022452"/>
    </source>
</evidence>
<keyword evidence="10" id="KW-1185">Reference proteome</keyword>
<dbReference type="EMBL" id="BAABIQ010000008">
    <property type="protein sequence ID" value="GAA4787698.1"/>
    <property type="molecule type" value="Genomic_DNA"/>
</dbReference>
<comment type="subcellular location">
    <subcellularLocation>
        <location evidence="1">Cell outer membrane</location>
    </subcellularLocation>
</comment>
<dbReference type="RefSeq" id="WP_345231113.1">
    <property type="nucleotide sequence ID" value="NZ_BAABIQ010000008.1"/>
</dbReference>
<dbReference type="InterPro" id="IPR003423">
    <property type="entry name" value="OMP_efflux"/>
</dbReference>
<name>A0ABP9AYG8_9SPHI</name>
<reference evidence="10" key="1">
    <citation type="journal article" date="2019" name="Int. J. Syst. Evol. Microbiol.">
        <title>The Global Catalogue of Microorganisms (GCM) 10K type strain sequencing project: providing services to taxonomists for standard genome sequencing and annotation.</title>
        <authorList>
            <consortium name="The Broad Institute Genomics Platform"/>
            <consortium name="The Broad Institute Genome Sequencing Center for Infectious Disease"/>
            <person name="Wu L."/>
            <person name="Ma J."/>
        </authorList>
    </citation>
    <scope>NUCLEOTIDE SEQUENCE [LARGE SCALE GENOMIC DNA]</scope>
    <source>
        <strain evidence="10">JCM 18200</strain>
    </source>
</reference>
<dbReference type="SUPFAM" id="SSF56954">
    <property type="entry name" value="Outer membrane efflux proteins (OEP)"/>
    <property type="match status" value="1"/>
</dbReference>
<evidence type="ECO:0000256" key="3">
    <source>
        <dbReference type="ARBA" id="ARBA00022448"/>
    </source>
</evidence>
<evidence type="ECO:0000256" key="6">
    <source>
        <dbReference type="ARBA" id="ARBA00023136"/>
    </source>
</evidence>
<protein>
    <submittedName>
        <fullName evidence="9">TolC family protein</fullName>
    </submittedName>
</protein>
<dbReference type="Pfam" id="PF02321">
    <property type="entry name" value="OEP"/>
    <property type="match status" value="2"/>
</dbReference>
<evidence type="ECO:0000256" key="2">
    <source>
        <dbReference type="ARBA" id="ARBA00007613"/>
    </source>
</evidence>
<keyword evidence="3" id="KW-0813">Transport</keyword>
<organism evidence="9 10">
    <name type="scientific">Olivibacter ginsenosidimutans</name>
    <dbReference type="NCBI Taxonomy" id="1176537"/>
    <lineage>
        <taxon>Bacteria</taxon>
        <taxon>Pseudomonadati</taxon>
        <taxon>Bacteroidota</taxon>
        <taxon>Sphingobacteriia</taxon>
        <taxon>Sphingobacteriales</taxon>
        <taxon>Sphingobacteriaceae</taxon>
        <taxon>Olivibacter</taxon>
    </lineage>
</organism>
<dbReference type="PANTHER" id="PTHR30026:SF20">
    <property type="entry name" value="OUTER MEMBRANE PROTEIN TOLC"/>
    <property type="match status" value="1"/>
</dbReference>
<feature type="chain" id="PRO_5045598376" evidence="8">
    <location>
        <begin position="21"/>
        <end position="445"/>
    </location>
</feature>
<keyword evidence="4" id="KW-1134">Transmembrane beta strand</keyword>
<proteinExistence type="inferred from homology"/>
<feature type="signal peptide" evidence="8">
    <location>
        <begin position="1"/>
        <end position="20"/>
    </location>
</feature>
<dbReference type="InterPro" id="IPR051906">
    <property type="entry name" value="TolC-like"/>
</dbReference>